<dbReference type="Pfam" id="PF05648">
    <property type="entry name" value="PEX11"/>
    <property type="match status" value="1"/>
</dbReference>
<sequence>MPLDQAQEEEHSESSTVELKMPPSPTSMSASSPENELIPSLEPTDSWEDSNDDNGEEETETRGQSKSSSSSLSKKLDAFLIFWNEWSSSSLRTDQGLKLLQWSFWAASRLTAPGLPTPGFRGNLNRRYLHPELSPALRKMYLDMSLVRYCLRLYGLPSSIEAIRSGSWSAGWDDPRIHKLGKIMAWSMALYYPLEHVAFTGWVVPKLSRHFVDENRWSAVSCRFWTLYIGCDLISSVLKLKELAKRREQTAREAQSGDITKDEAEVKRGDVAKQTKLQKLHLARCSFFLFPAINWSLPKWATDPLLPESIINSLMLAEAGTCIYQSFYAMRG</sequence>
<dbReference type="EMBL" id="HBEJ01018794">
    <property type="protein sequence ID" value="CAD8380260.1"/>
    <property type="molecule type" value="Transcribed_RNA"/>
</dbReference>
<evidence type="ECO:0000256" key="2">
    <source>
        <dbReference type="ARBA" id="ARBA00023136"/>
    </source>
</evidence>
<keyword evidence="1" id="KW-0962">Peroxisome biogenesis</keyword>
<dbReference type="InterPro" id="IPR008733">
    <property type="entry name" value="PEX11"/>
</dbReference>
<protein>
    <submittedName>
        <fullName evidence="6">Uncharacterized protein</fullName>
    </submittedName>
</protein>
<evidence type="ECO:0000256" key="4">
    <source>
        <dbReference type="ARBA" id="ARBA00046271"/>
    </source>
</evidence>
<organism evidence="6">
    <name type="scientific">Minutocellus polymorphus</name>
    <dbReference type="NCBI Taxonomy" id="265543"/>
    <lineage>
        <taxon>Eukaryota</taxon>
        <taxon>Sar</taxon>
        <taxon>Stramenopiles</taxon>
        <taxon>Ochrophyta</taxon>
        <taxon>Bacillariophyta</taxon>
        <taxon>Mediophyceae</taxon>
        <taxon>Cymatosirophycidae</taxon>
        <taxon>Cymatosirales</taxon>
        <taxon>Cymatosiraceae</taxon>
        <taxon>Minutocellus</taxon>
    </lineage>
</organism>
<keyword evidence="3" id="KW-0576">Peroxisome</keyword>
<evidence type="ECO:0000256" key="3">
    <source>
        <dbReference type="ARBA" id="ARBA00023140"/>
    </source>
</evidence>
<dbReference type="GO" id="GO:0016559">
    <property type="term" value="P:peroxisome fission"/>
    <property type="evidence" value="ECO:0007669"/>
    <property type="project" value="InterPro"/>
</dbReference>
<accession>A0A6U0LC31</accession>
<evidence type="ECO:0000313" key="7">
    <source>
        <dbReference type="EMBL" id="CAD8380261.1"/>
    </source>
</evidence>
<gene>
    <name evidence="6" type="ORF">MPOL1434_LOCUS10937</name>
    <name evidence="7" type="ORF">MPOL1434_LOCUS10938</name>
</gene>
<evidence type="ECO:0000256" key="1">
    <source>
        <dbReference type="ARBA" id="ARBA00022593"/>
    </source>
</evidence>
<evidence type="ECO:0000313" key="6">
    <source>
        <dbReference type="EMBL" id="CAD8380260.1"/>
    </source>
</evidence>
<feature type="region of interest" description="Disordered" evidence="5">
    <location>
        <begin position="1"/>
        <end position="70"/>
    </location>
</feature>
<keyword evidence="2" id="KW-0472">Membrane</keyword>
<dbReference type="PANTHER" id="PTHR12652:SF25">
    <property type="entry name" value="MICROBODY (PEROXISOME) PROLIFERATION PROTEIN PEROXIN 11C (EUROFUNG)"/>
    <property type="match status" value="1"/>
</dbReference>
<evidence type="ECO:0000256" key="5">
    <source>
        <dbReference type="SAM" id="MobiDB-lite"/>
    </source>
</evidence>
<feature type="compositionally biased region" description="Acidic residues" evidence="5">
    <location>
        <begin position="45"/>
        <end position="59"/>
    </location>
</feature>
<dbReference type="AlphaFoldDB" id="A0A6U0LC31"/>
<dbReference type="GO" id="GO:0005778">
    <property type="term" value="C:peroxisomal membrane"/>
    <property type="evidence" value="ECO:0007669"/>
    <property type="project" value="UniProtKB-SubCell"/>
</dbReference>
<reference evidence="6" key="1">
    <citation type="submission" date="2021-01" db="EMBL/GenBank/DDBJ databases">
        <authorList>
            <person name="Corre E."/>
            <person name="Pelletier E."/>
            <person name="Niang G."/>
            <person name="Scheremetjew M."/>
            <person name="Finn R."/>
            <person name="Kale V."/>
            <person name="Holt S."/>
            <person name="Cochrane G."/>
            <person name="Meng A."/>
            <person name="Brown T."/>
            <person name="Cohen L."/>
        </authorList>
    </citation>
    <scope>NUCLEOTIDE SEQUENCE</scope>
    <source>
        <strain evidence="6">CCMP3303</strain>
    </source>
</reference>
<dbReference type="PANTHER" id="PTHR12652">
    <property type="entry name" value="PEROXISOMAL BIOGENESIS FACTOR 11"/>
    <property type="match status" value="1"/>
</dbReference>
<proteinExistence type="predicted"/>
<dbReference type="EMBL" id="HBEJ01018795">
    <property type="protein sequence ID" value="CAD8380261.1"/>
    <property type="molecule type" value="Transcribed_RNA"/>
</dbReference>
<comment type="subcellular location">
    <subcellularLocation>
        <location evidence="4">Peroxisome membrane</location>
    </subcellularLocation>
</comment>
<name>A0A6U0LC31_9STRA</name>